<reference evidence="3 4" key="1">
    <citation type="submission" date="2020-08" db="EMBL/GenBank/DDBJ databases">
        <title>Sequencing the genomes of 1000 actinobacteria strains.</title>
        <authorList>
            <person name="Klenk H.-P."/>
        </authorList>
    </citation>
    <scope>NUCLEOTIDE SEQUENCE [LARGE SCALE GENOMIC DNA]</scope>
    <source>
        <strain evidence="3 4">DSM 43851</strain>
    </source>
</reference>
<keyword evidence="1" id="KW-0472">Membrane</keyword>
<gene>
    <name evidence="3" type="ORF">BJ998_000381</name>
</gene>
<protein>
    <recommendedName>
        <fullName evidence="2">DUF1206 domain-containing protein</fullName>
    </recommendedName>
</protein>
<dbReference type="EMBL" id="JACHIR010000001">
    <property type="protein sequence ID" value="MBB5889185.1"/>
    <property type="molecule type" value="Genomic_DNA"/>
</dbReference>
<sequence length="271" mass="27816">MGRATQEARQAETSRPVQIIGRLGMSGYGVVHLVVAWLAAQVAFGGGGEADQKGAVSAIAAQPFGEVLLWILAVALLGFGLWQLLAAAAGYQWMQDEKKRLRRRLGVAGRGVVVLGLAAYAIKLTVSGGGSSGNQGEQDATATLLGLPAGQALVVAVAVVILIAAGVIAYRGASRKFLEDLELTKLPPKTGHIVELLGIVGYIAKGVAYGVIGVLTAIAAITADPSQTGGLDKALHTLAGQPFGVVLLVAVALGFAAFGVYCFGDARCRRM</sequence>
<evidence type="ECO:0000256" key="1">
    <source>
        <dbReference type="SAM" id="Phobius"/>
    </source>
</evidence>
<accession>A0A7W9KAU4</accession>
<proteinExistence type="predicted"/>
<feature type="transmembrane region" description="Helical" evidence="1">
    <location>
        <begin position="243"/>
        <end position="264"/>
    </location>
</feature>
<feature type="transmembrane region" description="Helical" evidence="1">
    <location>
        <begin position="25"/>
        <end position="47"/>
    </location>
</feature>
<dbReference type="InterPro" id="IPR009597">
    <property type="entry name" value="DUF1206"/>
</dbReference>
<comment type="caution">
    <text evidence="3">The sequence shown here is derived from an EMBL/GenBank/DDBJ whole genome shotgun (WGS) entry which is preliminary data.</text>
</comment>
<feature type="transmembrane region" description="Helical" evidence="1">
    <location>
        <begin position="152"/>
        <end position="173"/>
    </location>
</feature>
<keyword evidence="1" id="KW-1133">Transmembrane helix</keyword>
<evidence type="ECO:0000313" key="3">
    <source>
        <dbReference type="EMBL" id="MBB5889185.1"/>
    </source>
</evidence>
<feature type="transmembrane region" description="Helical" evidence="1">
    <location>
        <begin position="194"/>
        <end position="223"/>
    </location>
</feature>
<organism evidence="3 4">
    <name type="scientific">Kutzneria kofuensis</name>
    <dbReference type="NCBI Taxonomy" id="103725"/>
    <lineage>
        <taxon>Bacteria</taxon>
        <taxon>Bacillati</taxon>
        <taxon>Actinomycetota</taxon>
        <taxon>Actinomycetes</taxon>
        <taxon>Pseudonocardiales</taxon>
        <taxon>Pseudonocardiaceae</taxon>
        <taxon>Kutzneria</taxon>
    </lineage>
</organism>
<feature type="domain" description="DUF1206" evidence="2">
    <location>
        <begin position="200"/>
        <end position="268"/>
    </location>
</feature>
<dbReference type="Proteomes" id="UP000585638">
    <property type="component" value="Unassembled WGS sequence"/>
</dbReference>
<dbReference type="RefSeq" id="WP_246488497.1">
    <property type="nucleotide sequence ID" value="NZ_BAAAWY010000013.1"/>
</dbReference>
<evidence type="ECO:0000313" key="4">
    <source>
        <dbReference type="Proteomes" id="UP000585638"/>
    </source>
</evidence>
<keyword evidence="4" id="KW-1185">Reference proteome</keyword>
<feature type="domain" description="DUF1206" evidence="2">
    <location>
        <begin position="105"/>
        <end position="174"/>
    </location>
</feature>
<feature type="domain" description="DUF1206" evidence="2">
    <location>
        <begin position="24"/>
        <end position="88"/>
    </location>
</feature>
<keyword evidence="1" id="KW-0812">Transmembrane</keyword>
<dbReference type="AlphaFoldDB" id="A0A7W9KAU4"/>
<feature type="transmembrane region" description="Helical" evidence="1">
    <location>
        <begin position="105"/>
        <end position="122"/>
    </location>
</feature>
<name>A0A7W9KAU4_9PSEU</name>
<evidence type="ECO:0000259" key="2">
    <source>
        <dbReference type="Pfam" id="PF06724"/>
    </source>
</evidence>
<feature type="transmembrane region" description="Helical" evidence="1">
    <location>
        <begin position="67"/>
        <end position="93"/>
    </location>
</feature>
<dbReference type="Pfam" id="PF06724">
    <property type="entry name" value="DUF1206"/>
    <property type="match status" value="3"/>
</dbReference>